<evidence type="ECO:0000313" key="2">
    <source>
        <dbReference type="Proteomes" id="UP000499080"/>
    </source>
</evidence>
<comment type="caution">
    <text evidence="1">The sequence shown here is derived from an EMBL/GenBank/DDBJ whole genome shotgun (WGS) entry which is preliminary data.</text>
</comment>
<accession>A0A4Y2DI74</accession>
<sequence>MKNVAAYEAVVSRWSNPGFVTGGLRFETRSHGKSTLYAGMVQSKSIECQMSTRWCGENSGEGSARPGVVPSFGCCSKICLKVTFALLQK</sequence>
<dbReference type="AlphaFoldDB" id="A0A4Y2DI74"/>
<reference evidence="1 2" key="1">
    <citation type="journal article" date="2019" name="Sci. Rep.">
        <title>Orb-weaving spider Araneus ventricosus genome elucidates the spidroin gene catalogue.</title>
        <authorList>
            <person name="Kono N."/>
            <person name="Nakamura H."/>
            <person name="Ohtoshi R."/>
            <person name="Moran D.A.P."/>
            <person name="Shinohara A."/>
            <person name="Yoshida Y."/>
            <person name="Fujiwara M."/>
            <person name="Mori M."/>
            <person name="Tomita M."/>
            <person name="Arakawa K."/>
        </authorList>
    </citation>
    <scope>NUCLEOTIDE SEQUENCE [LARGE SCALE GENOMIC DNA]</scope>
</reference>
<proteinExistence type="predicted"/>
<evidence type="ECO:0000313" key="1">
    <source>
        <dbReference type="EMBL" id="GBM15919.1"/>
    </source>
</evidence>
<organism evidence="1 2">
    <name type="scientific">Araneus ventricosus</name>
    <name type="common">Orbweaver spider</name>
    <name type="synonym">Epeira ventricosa</name>
    <dbReference type="NCBI Taxonomy" id="182803"/>
    <lineage>
        <taxon>Eukaryota</taxon>
        <taxon>Metazoa</taxon>
        <taxon>Ecdysozoa</taxon>
        <taxon>Arthropoda</taxon>
        <taxon>Chelicerata</taxon>
        <taxon>Arachnida</taxon>
        <taxon>Araneae</taxon>
        <taxon>Araneomorphae</taxon>
        <taxon>Entelegynae</taxon>
        <taxon>Araneoidea</taxon>
        <taxon>Araneidae</taxon>
        <taxon>Araneus</taxon>
    </lineage>
</organism>
<dbReference type="EMBL" id="BGPR01000366">
    <property type="protein sequence ID" value="GBM15919.1"/>
    <property type="molecule type" value="Genomic_DNA"/>
</dbReference>
<gene>
    <name evidence="1" type="ORF">AVEN_270592_1</name>
</gene>
<protein>
    <submittedName>
        <fullName evidence="1">Uncharacterized protein</fullName>
    </submittedName>
</protein>
<dbReference type="Proteomes" id="UP000499080">
    <property type="component" value="Unassembled WGS sequence"/>
</dbReference>
<keyword evidence="2" id="KW-1185">Reference proteome</keyword>
<name>A0A4Y2DI74_ARAVE</name>